<organism evidence="1 2">
    <name type="scientific">Succinivibrio dextrinosolvens DSM 3072</name>
    <dbReference type="NCBI Taxonomy" id="1123324"/>
    <lineage>
        <taxon>Bacteria</taxon>
        <taxon>Pseudomonadati</taxon>
        <taxon>Pseudomonadota</taxon>
        <taxon>Gammaproteobacteria</taxon>
        <taxon>Aeromonadales</taxon>
        <taxon>Succinivibrionaceae</taxon>
        <taxon>Succinivibrio</taxon>
    </lineage>
</organism>
<sequence>MQRNLKTRLRYTFRHVKWCPYTRDIVEESTCTDIEGDTPSEETKKIALKEIAKNPGWTEEDSYIEKVEILKENDPADDLHF</sequence>
<evidence type="ECO:0000313" key="1">
    <source>
        <dbReference type="EMBL" id="SKA56665.1"/>
    </source>
</evidence>
<keyword evidence="2" id="KW-1185">Reference proteome</keyword>
<dbReference type="RefSeq" id="WP_078927730.1">
    <property type="nucleotide sequence ID" value="NZ_FUXX01000001.1"/>
</dbReference>
<accession>A0A1T4UVL9</accession>
<dbReference type="Proteomes" id="UP000242432">
    <property type="component" value="Unassembled WGS sequence"/>
</dbReference>
<reference evidence="2" key="1">
    <citation type="submission" date="2017-02" db="EMBL/GenBank/DDBJ databases">
        <authorList>
            <person name="Varghese N."/>
            <person name="Submissions S."/>
        </authorList>
    </citation>
    <scope>NUCLEOTIDE SEQUENCE [LARGE SCALE GENOMIC DNA]</scope>
    <source>
        <strain evidence="2">DSM 3072</strain>
    </source>
</reference>
<dbReference type="AlphaFoldDB" id="A0A1T4UVL9"/>
<name>A0A1T4UVL9_9GAMM</name>
<gene>
    <name evidence="1" type="ORF">SAMN02745213_00056</name>
</gene>
<dbReference type="EMBL" id="FUXX01000001">
    <property type="protein sequence ID" value="SKA56665.1"/>
    <property type="molecule type" value="Genomic_DNA"/>
</dbReference>
<proteinExistence type="predicted"/>
<protein>
    <submittedName>
        <fullName evidence="1">Uncharacterized protein</fullName>
    </submittedName>
</protein>
<evidence type="ECO:0000313" key="2">
    <source>
        <dbReference type="Proteomes" id="UP000242432"/>
    </source>
</evidence>